<evidence type="ECO:0000313" key="8">
    <source>
        <dbReference type="Proteomes" id="UP000283341"/>
    </source>
</evidence>
<evidence type="ECO:0000313" key="7">
    <source>
        <dbReference type="Proteomes" id="UP000061809"/>
    </source>
</evidence>
<name>A0A0P0FY77_9BACE</name>
<dbReference type="KEGG" id="bcel:BcellWH2_01799"/>
<reference evidence="5" key="4">
    <citation type="submission" date="2023-03" db="EMBL/GenBank/DDBJ databases">
        <title>DFI Biobank Strains.</title>
        <authorList>
            <person name="Mostad J."/>
            <person name="Paddock L."/>
            <person name="Medina S."/>
            <person name="Waligurski E."/>
            <person name="Barat B."/>
            <person name="Smith R."/>
            <person name="Burgo V."/>
            <person name="Metcalfe C."/>
            <person name="Woodson C."/>
            <person name="Sundararajan A."/>
            <person name="Ramaswamy R."/>
            <person name="Lin H."/>
            <person name="Pamer E.G."/>
        </authorList>
    </citation>
    <scope>NUCLEOTIDE SEQUENCE</scope>
    <source>
        <strain evidence="5">DFI.9.5</strain>
    </source>
</reference>
<reference evidence="2 7" key="1">
    <citation type="journal article" date="2015" name="Science">
        <title>Genetic determinants of in vivo fitness and diet responsiveness in multiple human gut Bacteroides.</title>
        <authorList>
            <person name="Wu M."/>
            <person name="McNulty N.P."/>
            <person name="Rodionov D.A."/>
            <person name="Khoroshkin M.S."/>
            <person name="Griffin N.W."/>
            <person name="Cheng J."/>
            <person name="Latreille P."/>
            <person name="Kerstetter R.A."/>
            <person name="Terrapon N."/>
            <person name="Henrissat B."/>
            <person name="Osterman A.L."/>
            <person name="Gordon J.I."/>
        </authorList>
    </citation>
    <scope>NUCLEOTIDE SEQUENCE [LARGE SCALE GENOMIC DNA]</scope>
    <source>
        <strain evidence="2 7">WH2</strain>
    </source>
</reference>
<dbReference type="AlphaFoldDB" id="A0A0P0FY77"/>
<dbReference type="EMBL" id="VVYX01000035">
    <property type="protein sequence ID" value="KAA5414823.1"/>
    <property type="molecule type" value="Genomic_DNA"/>
</dbReference>
<dbReference type="Proteomes" id="UP001221924">
    <property type="component" value="Unassembled WGS sequence"/>
</dbReference>
<gene>
    <name evidence="2" type="ORF">BcellWH2_01799</name>
    <name evidence="6" type="ORF">DWX97_03650</name>
    <name evidence="4" type="ORF">F2Y81_00545</name>
    <name evidence="3" type="ORF">F2Y87_22835</name>
    <name evidence="5" type="ORF">PZH42_03305</name>
</gene>
<accession>A0A0P0FY77</accession>
<feature type="region of interest" description="Disordered" evidence="1">
    <location>
        <begin position="63"/>
        <end position="86"/>
    </location>
</feature>
<evidence type="ECO:0000313" key="10">
    <source>
        <dbReference type="Proteomes" id="UP000482653"/>
    </source>
</evidence>
<feature type="compositionally biased region" description="Basic and acidic residues" evidence="1">
    <location>
        <begin position="74"/>
        <end position="86"/>
    </location>
</feature>
<evidence type="ECO:0000256" key="1">
    <source>
        <dbReference type="SAM" id="MobiDB-lite"/>
    </source>
</evidence>
<proteinExistence type="predicted"/>
<evidence type="ECO:0000313" key="2">
    <source>
        <dbReference type="EMBL" id="ALJ59052.1"/>
    </source>
</evidence>
<evidence type="ECO:0000313" key="9">
    <source>
        <dbReference type="Proteomes" id="UP000448877"/>
    </source>
</evidence>
<protein>
    <submittedName>
        <fullName evidence="2">Uncharacterized protein</fullName>
    </submittedName>
</protein>
<evidence type="ECO:0000313" key="3">
    <source>
        <dbReference type="EMBL" id="KAA5414823.1"/>
    </source>
</evidence>
<dbReference type="Proteomes" id="UP000482653">
    <property type="component" value="Unassembled WGS sequence"/>
</dbReference>
<sequence length="86" mass="10173">MLGNLLDEYIEGNFYVGNNEKIPPEKLELAPLIERIAETKLFLNNDGIPMSKSTLTKMAEKMWQKDKRVRHNEKHKEKSPYRKDRN</sequence>
<dbReference type="Proteomes" id="UP000061809">
    <property type="component" value="Chromosome"/>
</dbReference>
<evidence type="ECO:0000313" key="6">
    <source>
        <dbReference type="EMBL" id="RGS39045.1"/>
    </source>
</evidence>
<dbReference type="EMBL" id="QRVJ01000002">
    <property type="protein sequence ID" value="RGS39045.1"/>
    <property type="molecule type" value="Genomic_DNA"/>
</dbReference>
<evidence type="ECO:0000313" key="5">
    <source>
        <dbReference type="EMBL" id="MDE8693122.1"/>
    </source>
</evidence>
<dbReference type="GeneID" id="66306758"/>
<dbReference type="Proteomes" id="UP000283341">
    <property type="component" value="Unassembled WGS sequence"/>
</dbReference>
<dbReference type="RefSeq" id="WP_007210529.1">
    <property type="nucleotide sequence ID" value="NZ_CAXKYC010000003.1"/>
</dbReference>
<reference evidence="9 10" key="3">
    <citation type="journal article" date="2019" name="Nat. Med.">
        <title>A library of human gut bacterial isolates paired with longitudinal multiomics data enables mechanistic microbiome research.</title>
        <authorList>
            <person name="Poyet M."/>
            <person name="Groussin M."/>
            <person name="Gibbons S.M."/>
            <person name="Avila-Pacheco J."/>
            <person name="Jiang X."/>
            <person name="Kearney S.M."/>
            <person name="Perrotta A.R."/>
            <person name="Berdy B."/>
            <person name="Zhao S."/>
            <person name="Lieberman T.D."/>
            <person name="Swanson P.K."/>
            <person name="Smith M."/>
            <person name="Roesemann S."/>
            <person name="Alexander J.E."/>
            <person name="Rich S.A."/>
            <person name="Livny J."/>
            <person name="Vlamakis H."/>
            <person name="Clish C."/>
            <person name="Bullock K."/>
            <person name="Deik A."/>
            <person name="Scott J."/>
            <person name="Pierce K.A."/>
            <person name="Xavier R.J."/>
            <person name="Alm E.J."/>
        </authorList>
    </citation>
    <scope>NUCLEOTIDE SEQUENCE [LARGE SCALE GENOMIC DNA]</scope>
    <source>
        <strain evidence="4 9">BIOML-A6</strain>
        <strain evidence="3 10">BIOML-A8</strain>
    </source>
</reference>
<dbReference type="EMBL" id="CP012801">
    <property type="protein sequence ID" value="ALJ59052.1"/>
    <property type="molecule type" value="Genomic_DNA"/>
</dbReference>
<dbReference type="Proteomes" id="UP000448877">
    <property type="component" value="Unassembled WGS sequence"/>
</dbReference>
<organism evidence="2 7">
    <name type="scientific">Bacteroides cellulosilyticus</name>
    <dbReference type="NCBI Taxonomy" id="246787"/>
    <lineage>
        <taxon>Bacteria</taxon>
        <taxon>Pseudomonadati</taxon>
        <taxon>Bacteroidota</taxon>
        <taxon>Bacteroidia</taxon>
        <taxon>Bacteroidales</taxon>
        <taxon>Bacteroidaceae</taxon>
        <taxon>Bacteroides</taxon>
    </lineage>
</organism>
<dbReference type="EMBL" id="JARFID010000002">
    <property type="protein sequence ID" value="MDE8693122.1"/>
    <property type="molecule type" value="Genomic_DNA"/>
</dbReference>
<dbReference type="PATRIC" id="fig|246787.4.peg.1855"/>
<evidence type="ECO:0000313" key="4">
    <source>
        <dbReference type="EMBL" id="KAA5423669.1"/>
    </source>
</evidence>
<dbReference type="EMBL" id="VVYV01000001">
    <property type="protein sequence ID" value="KAA5423669.1"/>
    <property type="molecule type" value="Genomic_DNA"/>
</dbReference>
<reference evidence="6 8" key="2">
    <citation type="submission" date="2018-08" db="EMBL/GenBank/DDBJ databases">
        <title>A genome reference for cultivated species of the human gut microbiota.</title>
        <authorList>
            <person name="Zou Y."/>
            <person name="Xue W."/>
            <person name="Luo G."/>
        </authorList>
    </citation>
    <scope>NUCLEOTIDE SEQUENCE [LARGE SCALE GENOMIC DNA]</scope>
    <source>
        <strain evidence="6 8">AF22-3AC</strain>
    </source>
</reference>